<evidence type="ECO:0000313" key="3">
    <source>
        <dbReference type="Proteomes" id="UP000501778"/>
    </source>
</evidence>
<organism evidence="2 3">
    <name type="scientific">Salmonella phage celemicas</name>
    <dbReference type="NCBI Taxonomy" id="2713289"/>
    <lineage>
        <taxon>Viruses</taxon>
        <taxon>Duplodnaviria</taxon>
        <taxon>Heunggongvirae</taxon>
        <taxon>Uroviricota</taxon>
        <taxon>Caudoviricetes</taxon>
        <taxon>Sarkviridae</taxon>
        <taxon>Guernseyvirinae</taxon>
        <taxon>Jerseyvirus</taxon>
        <taxon>Jerseyvirus celemicas</taxon>
    </lineage>
</organism>
<protein>
    <submittedName>
        <fullName evidence="2">13.88 kDa late protein</fullName>
    </submittedName>
</protein>
<evidence type="ECO:0000256" key="1">
    <source>
        <dbReference type="SAM" id="MobiDB-lite"/>
    </source>
</evidence>
<keyword evidence="3" id="KW-1185">Reference proteome</keyword>
<name>A0A6G8RQX6_9CAUD</name>
<sequence>MLEQFIKLFERFVVAHELIAANSAKQTVYQLKSDITAVNKELIEKSVSEMTVDVSVTGVETVKKELAKALEEVEKAKELPVEGEDIIDTKQSEAKEVLELAKEAAVKIAIESNKSQSKNKSGEIIEEPKRKPRKAKVAEPTPEPEEEVDYQSLRDQIQGIDDAIGAGPSDAACHDSDDLLEEFTGKKMKIAAIKDEDLVEYLERITAIKNKYFEEE</sequence>
<evidence type="ECO:0000313" key="2">
    <source>
        <dbReference type="EMBL" id="QIO03854.1"/>
    </source>
</evidence>
<feature type="compositionally biased region" description="Basic and acidic residues" evidence="1">
    <location>
        <begin position="120"/>
        <end position="129"/>
    </location>
</feature>
<dbReference type="Proteomes" id="UP000501778">
    <property type="component" value="Segment"/>
</dbReference>
<proteinExistence type="predicted"/>
<reference evidence="3" key="1">
    <citation type="submission" date="2020-02" db="EMBL/GenBank/DDBJ databases">
        <authorList>
            <person name="Olsen N.S."/>
            <person name="Forero-Junco L."/>
            <person name="Kot W."/>
            <person name="Hansen L.H."/>
        </authorList>
    </citation>
    <scope>NUCLEOTIDE SEQUENCE [LARGE SCALE GENOMIC DNA]</scope>
</reference>
<accession>A0A6G8RQX6</accession>
<feature type="region of interest" description="Disordered" evidence="1">
    <location>
        <begin position="117"/>
        <end position="149"/>
    </location>
</feature>
<gene>
    <name evidence="2" type="ORF">celemicas_62</name>
</gene>
<dbReference type="EMBL" id="MT074484">
    <property type="protein sequence ID" value="QIO03854.1"/>
    <property type="molecule type" value="Genomic_DNA"/>
</dbReference>